<name>A0A7Y9H747_9ACTN</name>
<dbReference type="Pfam" id="PF01243">
    <property type="entry name" value="PNPOx_N"/>
    <property type="match status" value="1"/>
</dbReference>
<dbReference type="RefSeq" id="WP_179763859.1">
    <property type="nucleotide sequence ID" value="NZ_BAAAUE010000008.1"/>
</dbReference>
<feature type="domain" description="Pyridoxamine 5'-phosphate oxidase N-terminal" evidence="2">
    <location>
        <begin position="37"/>
        <end position="164"/>
    </location>
</feature>
<reference evidence="3 4" key="1">
    <citation type="submission" date="2020-07" db="EMBL/GenBank/DDBJ databases">
        <title>Sequencing the genomes of 1000 actinobacteria strains.</title>
        <authorList>
            <person name="Klenk H.-P."/>
        </authorList>
    </citation>
    <scope>NUCLEOTIDE SEQUENCE [LARGE SCALE GENOMIC DNA]</scope>
    <source>
        <strain evidence="3 4">DSM 41455</strain>
    </source>
</reference>
<organism evidence="3 4">
    <name type="scientific">Streptomyces fulvorobeus</name>
    <dbReference type="NCBI Taxonomy" id="284028"/>
    <lineage>
        <taxon>Bacteria</taxon>
        <taxon>Bacillati</taxon>
        <taxon>Actinomycetota</taxon>
        <taxon>Actinomycetes</taxon>
        <taxon>Kitasatosporales</taxon>
        <taxon>Streptomycetaceae</taxon>
        <taxon>Streptomyces</taxon>
    </lineage>
</organism>
<dbReference type="AlphaFoldDB" id="A0A7Y9H747"/>
<gene>
    <name evidence="3" type="ORF">HEB29_000146</name>
</gene>
<feature type="region of interest" description="Disordered" evidence="1">
    <location>
        <begin position="184"/>
        <end position="229"/>
    </location>
</feature>
<accession>A0A7Y9H747</accession>
<sequence length="229" mass="25141">MTPPDVTPSRGERLLQSHLGTGERADAFYDRQVHAHLTSAMREFIGRQSMVFLSTADSRGHCDATFRAGPPGFVMVLDDGTLAYPEYRGNGVLASAGNITENPHIGLLFMDFTHDHIGLHVNGAARLVTDQDMQTTHPWIPADTAPGRRPVLWTLITIHEAYVHCSKHIPHLEPAPRTLKLARPRPKDADYFPEPAPASLACDARQDREPSSPAHSRSAGPPLTGSREH</sequence>
<evidence type="ECO:0000313" key="4">
    <source>
        <dbReference type="Proteomes" id="UP000530403"/>
    </source>
</evidence>
<dbReference type="Proteomes" id="UP000530403">
    <property type="component" value="Unassembled WGS sequence"/>
</dbReference>
<evidence type="ECO:0000259" key="2">
    <source>
        <dbReference type="Pfam" id="PF01243"/>
    </source>
</evidence>
<comment type="caution">
    <text evidence="3">The sequence shown here is derived from an EMBL/GenBank/DDBJ whole genome shotgun (WGS) entry which is preliminary data.</text>
</comment>
<dbReference type="EMBL" id="JACCCF010000001">
    <property type="protein sequence ID" value="NYE39135.1"/>
    <property type="molecule type" value="Genomic_DNA"/>
</dbReference>
<dbReference type="PANTHER" id="PTHR42815">
    <property type="entry name" value="FAD-BINDING, PUTATIVE (AFU_ORTHOLOGUE AFUA_6G07600)-RELATED"/>
    <property type="match status" value="1"/>
</dbReference>
<proteinExistence type="predicted"/>
<evidence type="ECO:0000313" key="3">
    <source>
        <dbReference type="EMBL" id="NYE39135.1"/>
    </source>
</evidence>
<dbReference type="InterPro" id="IPR012349">
    <property type="entry name" value="Split_barrel_FMN-bd"/>
</dbReference>
<evidence type="ECO:0000256" key="1">
    <source>
        <dbReference type="SAM" id="MobiDB-lite"/>
    </source>
</evidence>
<dbReference type="PANTHER" id="PTHR42815:SF2">
    <property type="entry name" value="FAD-BINDING, PUTATIVE (AFU_ORTHOLOGUE AFUA_6G07600)-RELATED"/>
    <property type="match status" value="1"/>
</dbReference>
<dbReference type="Gene3D" id="2.30.110.10">
    <property type="entry name" value="Electron Transport, Fmn-binding Protein, Chain A"/>
    <property type="match status" value="1"/>
</dbReference>
<dbReference type="InterPro" id="IPR011576">
    <property type="entry name" value="Pyridox_Oxase_N"/>
</dbReference>
<dbReference type="SUPFAM" id="SSF50475">
    <property type="entry name" value="FMN-binding split barrel"/>
    <property type="match status" value="1"/>
</dbReference>
<protein>
    <recommendedName>
        <fullName evidence="2">Pyridoxamine 5'-phosphate oxidase N-terminal domain-containing protein</fullName>
    </recommendedName>
</protein>